<evidence type="ECO:0000313" key="3">
    <source>
        <dbReference type="Proteomes" id="UP000287651"/>
    </source>
</evidence>
<evidence type="ECO:0000256" key="1">
    <source>
        <dbReference type="SAM" id="Phobius"/>
    </source>
</evidence>
<feature type="transmembrane region" description="Helical" evidence="1">
    <location>
        <begin position="32"/>
        <end position="51"/>
    </location>
</feature>
<name>A0A427AIS1_ENSVE</name>
<dbReference type="AlphaFoldDB" id="A0A427AIS1"/>
<keyword evidence="1" id="KW-1133">Transmembrane helix</keyword>
<keyword evidence="1" id="KW-0812">Transmembrane</keyword>
<comment type="caution">
    <text evidence="2">The sequence shown here is derived from an EMBL/GenBank/DDBJ whole genome shotgun (WGS) entry which is preliminary data.</text>
</comment>
<gene>
    <name evidence="2" type="ORF">B296_00021210</name>
</gene>
<accession>A0A427AIS1</accession>
<reference evidence="2 3" key="1">
    <citation type="journal article" date="2014" name="Agronomy (Basel)">
        <title>A Draft Genome Sequence for Ensete ventricosum, the Drought-Tolerant Tree Against Hunger.</title>
        <authorList>
            <person name="Harrison J."/>
            <person name="Moore K.A."/>
            <person name="Paszkiewicz K."/>
            <person name="Jones T."/>
            <person name="Grant M."/>
            <person name="Ambacheew D."/>
            <person name="Muzemil S."/>
            <person name="Studholme D.J."/>
        </authorList>
    </citation>
    <scope>NUCLEOTIDE SEQUENCE [LARGE SCALE GENOMIC DNA]</scope>
</reference>
<keyword evidence="1" id="KW-0472">Membrane</keyword>
<evidence type="ECO:0000313" key="2">
    <source>
        <dbReference type="EMBL" id="RRT76061.1"/>
    </source>
</evidence>
<proteinExistence type="predicted"/>
<organism evidence="2 3">
    <name type="scientific">Ensete ventricosum</name>
    <name type="common">Abyssinian banana</name>
    <name type="synonym">Musa ensete</name>
    <dbReference type="NCBI Taxonomy" id="4639"/>
    <lineage>
        <taxon>Eukaryota</taxon>
        <taxon>Viridiplantae</taxon>
        <taxon>Streptophyta</taxon>
        <taxon>Embryophyta</taxon>
        <taxon>Tracheophyta</taxon>
        <taxon>Spermatophyta</taxon>
        <taxon>Magnoliopsida</taxon>
        <taxon>Liliopsida</taxon>
        <taxon>Zingiberales</taxon>
        <taxon>Musaceae</taxon>
        <taxon>Ensete</taxon>
    </lineage>
</organism>
<dbReference type="EMBL" id="AMZH03002302">
    <property type="protein sequence ID" value="RRT76061.1"/>
    <property type="molecule type" value="Genomic_DNA"/>
</dbReference>
<sequence>MDLPVALDMPTRSIKDVLKTLFGLGLYLLDRIIVVELSVVPPLFALVTIWWGDVKEVDETKAIVKALIGSDNKVSKRGKGKTKVLLKVLESRQGSRL</sequence>
<protein>
    <submittedName>
        <fullName evidence="2">Uncharacterized protein</fullName>
    </submittedName>
</protein>
<dbReference type="Proteomes" id="UP000287651">
    <property type="component" value="Unassembled WGS sequence"/>
</dbReference>